<dbReference type="InterPro" id="IPR036291">
    <property type="entry name" value="NAD(P)-bd_dom_sf"/>
</dbReference>
<keyword evidence="5" id="KW-1185">Reference proteome</keyword>
<evidence type="ECO:0000313" key="4">
    <source>
        <dbReference type="EMBL" id="AXA84730.1"/>
    </source>
</evidence>
<protein>
    <submittedName>
        <fullName evidence="4">NAD-dependent dehydratase</fullName>
    </submittedName>
</protein>
<reference evidence="5" key="1">
    <citation type="submission" date="2018-05" db="EMBL/GenBank/DDBJ databases">
        <title>Luteimonas pekinense sp. nov., isolated from human Meibomian gland secretions, Beijing, China.</title>
        <authorList>
            <person name="Wen T."/>
            <person name="Bai H."/>
            <person name="Lv H."/>
        </authorList>
    </citation>
    <scope>NUCLEOTIDE SEQUENCE [LARGE SCALE GENOMIC DNA]</scope>
    <source>
        <strain evidence="5">83-4</strain>
    </source>
</reference>
<comment type="similarity">
    <text evidence="2">Belongs to the NAD(P)-dependent epimerase/dehydratase family.</text>
</comment>
<dbReference type="OrthoDB" id="5295702at2"/>
<feature type="domain" description="NAD-dependent epimerase/dehydratase" evidence="3">
    <location>
        <begin position="10"/>
        <end position="234"/>
    </location>
</feature>
<dbReference type="Proteomes" id="UP000251842">
    <property type="component" value="Chromosome"/>
</dbReference>
<accession>A0A344J6S0</accession>
<evidence type="ECO:0000259" key="3">
    <source>
        <dbReference type="Pfam" id="PF01370"/>
    </source>
</evidence>
<evidence type="ECO:0000313" key="5">
    <source>
        <dbReference type="Proteomes" id="UP000251842"/>
    </source>
</evidence>
<dbReference type="PANTHER" id="PTHR43000">
    <property type="entry name" value="DTDP-D-GLUCOSE 4,6-DEHYDRATASE-RELATED"/>
    <property type="match status" value="1"/>
</dbReference>
<dbReference type="Gene3D" id="3.40.50.720">
    <property type="entry name" value="NAD(P)-binding Rossmann-like Domain"/>
    <property type="match status" value="1"/>
</dbReference>
<evidence type="ECO:0000256" key="1">
    <source>
        <dbReference type="ARBA" id="ARBA00005125"/>
    </source>
</evidence>
<comment type="pathway">
    <text evidence="1">Bacterial outer membrane biogenesis; LPS O-antigen biosynthesis.</text>
</comment>
<sequence length="311" mass="34039">MAVEHHFKRILVTGASGFVGRHFIDAAERGSGIRIETMDSGTDLRDPDAVAARVRTATPDAILHLAAQSSVPRSFEDPAGTLSVNFTGTLNLLQALQAAEFKGRLLFVSSGDIYGHVAEDNLPVREDAPPPRPLNPYALSKVCAEALCLQWRRAHGLDVVIARPFNHIGPGQGEGFVLPSVAVQLARAPRGQDVITLLMGDVDTTRDFCDVRDVVEAYLALLARGRAGETYLIGSGVERRVRDLIAEMACLAGVGVRIERDPGKFRPADQRRMVACIDKIRDHTGWFPRRPMLETLADILEYAKEKNLNVE</sequence>
<dbReference type="SUPFAM" id="SSF51735">
    <property type="entry name" value="NAD(P)-binding Rossmann-fold domains"/>
    <property type="match status" value="1"/>
</dbReference>
<dbReference type="EMBL" id="CP029556">
    <property type="protein sequence ID" value="AXA84730.1"/>
    <property type="molecule type" value="Genomic_DNA"/>
</dbReference>
<evidence type="ECO:0000256" key="2">
    <source>
        <dbReference type="ARBA" id="ARBA00007637"/>
    </source>
</evidence>
<dbReference type="InterPro" id="IPR001509">
    <property type="entry name" value="Epimerase_deHydtase"/>
</dbReference>
<dbReference type="KEGG" id="lue:DCD74_08535"/>
<dbReference type="AlphaFoldDB" id="A0A344J6S0"/>
<gene>
    <name evidence="4" type="ORF">DCD74_08535</name>
</gene>
<name>A0A344J6S0_9GAMM</name>
<dbReference type="Pfam" id="PF01370">
    <property type="entry name" value="Epimerase"/>
    <property type="match status" value="1"/>
</dbReference>
<proteinExistence type="inferred from homology"/>
<organism evidence="4 5">
    <name type="scientific">Solilutibacter oculi</name>
    <dbReference type="NCBI Taxonomy" id="2698682"/>
    <lineage>
        <taxon>Bacteria</taxon>
        <taxon>Pseudomonadati</taxon>
        <taxon>Pseudomonadota</taxon>
        <taxon>Gammaproteobacteria</taxon>
        <taxon>Lysobacterales</taxon>
        <taxon>Lysobacteraceae</taxon>
        <taxon>Solilutibacter</taxon>
    </lineage>
</organism>
<dbReference type="Gene3D" id="3.90.25.10">
    <property type="entry name" value="UDP-galactose 4-epimerase, domain 1"/>
    <property type="match status" value="1"/>
</dbReference>
<dbReference type="RefSeq" id="WP_112926943.1">
    <property type="nucleotide sequence ID" value="NZ_CP029556.1"/>
</dbReference>